<evidence type="ECO:0000259" key="8">
    <source>
        <dbReference type="PROSITE" id="PS50928"/>
    </source>
</evidence>
<evidence type="ECO:0000256" key="5">
    <source>
        <dbReference type="ARBA" id="ARBA00022989"/>
    </source>
</evidence>
<comment type="similarity">
    <text evidence="7">Belongs to the binding-protein-dependent transport system permease family.</text>
</comment>
<protein>
    <submittedName>
        <fullName evidence="9">Carbohydrate ABC transporter membrane protein 2, CUT1 family</fullName>
    </submittedName>
</protein>
<evidence type="ECO:0000313" key="9">
    <source>
        <dbReference type="EMBL" id="SMB79376.1"/>
    </source>
</evidence>
<dbReference type="Gene3D" id="1.10.3720.10">
    <property type="entry name" value="MetI-like"/>
    <property type="match status" value="1"/>
</dbReference>
<keyword evidence="3" id="KW-1003">Cell membrane</keyword>
<evidence type="ECO:0000313" key="10">
    <source>
        <dbReference type="Proteomes" id="UP000192582"/>
    </source>
</evidence>
<feature type="transmembrane region" description="Helical" evidence="7">
    <location>
        <begin position="255"/>
        <end position="276"/>
    </location>
</feature>
<keyword evidence="10" id="KW-1185">Reference proteome</keyword>
<feature type="transmembrane region" description="Helical" evidence="7">
    <location>
        <begin position="21"/>
        <end position="46"/>
    </location>
</feature>
<feature type="transmembrane region" description="Helical" evidence="7">
    <location>
        <begin position="85"/>
        <end position="111"/>
    </location>
</feature>
<keyword evidence="6 7" id="KW-0472">Membrane</keyword>
<reference evidence="9 10" key="1">
    <citation type="submission" date="2017-04" db="EMBL/GenBank/DDBJ databases">
        <authorList>
            <person name="Afonso C.L."/>
            <person name="Miller P.J."/>
            <person name="Scott M.A."/>
            <person name="Spackman E."/>
            <person name="Goraichik I."/>
            <person name="Dimitrov K.M."/>
            <person name="Suarez D.L."/>
            <person name="Swayne D.E."/>
        </authorList>
    </citation>
    <scope>NUCLEOTIDE SEQUENCE [LARGE SCALE GENOMIC DNA]</scope>
    <source>
        <strain evidence="9 10">KR-140</strain>
    </source>
</reference>
<dbReference type="RefSeq" id="WP_084045507.1">
    <property type="nucleotide sequence ID" value="NZ_FWWU01000003.1"/>
</dbReference>
<dbReference type="Proteomes" id="UP000192582">
    <property type="component" value="Unassembled WGS sequence"/>
</dbReference>
<keyword evidence="4 7" id="KW-0812">Transmembrane</keyword>
<dbReference type="AlphaFoldDB" id="A0A1W1UE50"/>
<keyword evidence="5 7" id="KW-1133">Transmembrane helix</keyword>
<organism evidence="9 10">
    <name type="scientific">Deinococcus hopiensis KR-140</name>
    <dbReference type="NCBI Taxonomy" id="695939"/>
    <lineage>
        <taxon>Bacteria</taxon>
        <taxon>Thermotogati</taxon>
        <taxon>Deinococcota</taxon>
        <taxon>Deinococci</taxon>
        <taxon>Deinococcales</taxon>
        <taxon>Deinococcaceae</taxon>
        <taxon>Deinococcus</taxon>
    </lineage>
</organism>
<feature type="transmembrane region" description="Helical" evidence="7">
    <location>
        <begin position="198"/>
        <end position="222"/>
    </location>
</feature>
<evidence type="ECO:0000256" key="2">
    <source>
        <dbReference type="ARBA" id="ARBA00022448"/>
    </source>
</evidence>
<dbReference type="OrthoDB" id="31780at2"/>
<dbReference type="PROSITE" id="PS50928">
    <property type="entry name" value="ABC_TM1"/>
    <property type="match status" value="1"/>
</dbReference>
<evidence type="ECO:0000256" key="1">
    <source>
        <dbReference type="ARBA" id="ARBA00004651"/>
    </source>
</evidence>
<dbReference type="CDD" id="cd06261">
    <property type="entry name" value="TM_PBP2"/>
    <property type="match status" value="1"/>
</dbReference>
<feature type="transmembrane region" description="Helical" evidence="7">
    <location>
        <begin position="123"/>
        <end position="148"/>
    </location>
</feature>
<proteinExistence type="inferred from homology"/>
<feature type="domain" description="ABC transmembrane type-1" evidence="8">
    <location>
        <begin position="86"/>
        <end position="276"/>
    </location>
</feature>
<evidence type="ECO:0000256" key="6">
    <source>
        <dbReference type="ARBA" id="ARBA00023136"/>
    </source>
</evidence>
<name>A0A1W1UE50_9DEIO</name>
<comment type="subcellular location">
    <subcellularLocation>
        <location evidence="1 7">Cell membrane</location>
        <topology evidence="1 7">Multi-pass membrane protein</topology>
    </subcellularLocation>
</comment>
<dbReference type="EMBL" id="FWWU01000003">
    <property type="protein sequence ID" value="SMB79376.1"/>
    <property type="molecule type" value="Genomic_DNA"/>
</dbReference>
<evidence type="ECO:0000256" key="3">
    <source>
        <dbReference type="ARBA" id="ARBA00022475"/>
    </source>
</evidence>
<dbReference type="PANTHER" id="PTHR43744:SF12">
    <property type="entry name" value="ABC TRANSPORTER PERMEASE PROTEIN MG189-RELATED"/>
    <property type="match status" value="1"/>
</dbReference>
<gene>
    <name evidence="9" type="ORF">SAMN00790413_05904</name>
</gene>
<dbReference type="SUPFAM" id="SSF161098">
    <property type="entry name" value="MetI-like"/>
    <property type="match status" value="1"/>
</dbReference>
<evidence type="ECO:0000256" key="7">
    <source>
        <dbReference type="RuleBase" id="RU363032"/>
    </source>
</evidence>
<feature type="transmembrane region" description="Helical" evidence="7">
    <location>
        <begin position="154"/>
        <end position="177"/>
    </location>
</feature>
<accession>A0A1W1UE50</accession>
<evidence type="ECO:0000256" key="4">
    <source>
        <dbReference type="ARBA" id="ARBA00022692"/>
    </source>
</evidence>
<keyword evidence="2 7" id="KW-0813">Transport</keyword>
<dbReference type="Pfam" id="PF00528">
    <property type="entry name" value="BPD_transp_1"/>
    <property type="match status" value="1"/>
</dbReference>
<dbReference type="GO" id="GO:0055085">
    <property type="term" value="P:transmembrane transport"/>
    <property type="evidence" value="ECO:0007669"/>
    <property type="project" value="InterPro"/>
</dbReference>
<dbReference type="InterPro" id="IPR000515">
    <property type="entry name" value="MetI-like"/>
</dbReference>
<sequence>MQRSPALPQVKRPIPRRTPNASVLFGHLFLILYCALALFPIVLMIVNSFKDQLSIFGAPFALPNAKTFTLDGYKTLFEGANFGGYVLNSLLVTVTSLALILLTGSMASFALAEYRFRMSPLVALYLSLGIMVPIRLGTVGILNLAVGLHLVNTLWSLILVYVAQGLPLAVFVLTAFMRQLPKDLKEAARLDGASEYRIYGLTLPLIRPAVGAVMAISLIPVWNDLWFPLILAPGEKTKTIVLGASVFLGQYVNDYSAVLAALTLAILPAVLLYVLFSRQLISGLTEGAVK</sequence>
<dbReference type="InterPro" id="IPR035906">
    <property type="entry name" value="MetI-like_sf"/>
</dbReference>
<dbReference type="PANTHER" id="PTHR43744">
    <property type="entry name" value="ABC TRANSPORTER PERMEASE PROTEIN MG189-RELATED-RELATED"/>
    <property type="match status" value="1"/>
</dbReference>
<dbReference type="STRING" id="695939.SAMN00790413_05904"/>
<dbReference type="GO" id="GO:0005886">
    <property type="term" value="C:plasma membrane"/>
    <property type="evidence" value="ECO:0007669"/>
    <property type="project" value="UniProtKB-SubCell"/>
</dbReference>